<reference evidence="1 2" key="1">
    <citation type="submission" date="2021-02" db="EMBL/GenBank/DDBJ databases">
        <title>Alicyclobacillus curvatus sp. nov. and Alicyclobacillus mengziensis sp. nov., two acidophilic bacteria isolated from acid mine drainage.</title>
        <authorList>
            <person name="Huang Y."/>
        </authorList>
    </citation>
    <scope>NUCLEOTIDE SEQUENCE [LARGE SCALE GENOMIC DNA]</scope>
    <source>
        <strain evidence="1 2">S30H14</strain>
    </source>
</reference>
<sequence>MTIHYIEPNEDSLHGPFSRDRRPVITIDSGDTVRFKTLDAGWGLEPHPEEGKRRQFEPRQPGHALCGPVAIRGAKPGMVLEVQINNLVPGAWGWTGGGGFGHPVNQWLGLADGEGTTLKWTLDNVRMTATDQFGHQVALRPFMGVMGMPADVEGMQPTAPPRFCGGNIDCKELTAGSTLYLPIAVEGGLFSTGDGHGVQGDGEVSVTAIECPMDLVDLTFTVRDDLHFAMPRAKTPAGWVTFGFHEDLNEASMIALSHMLDVMVELYGYTRKESLALASLVVDLRISQIVNGSKGCHAILRHDAISGLRPRAK</sequence>
<dbReference type="Proteomes" id="UP000663505">
    <property type="component" value="Chromosome"/>
</dbReference>
<dbReference type="EMBL" id="CP071182">
    <property type="protein sequence ID" value="QSO48120.1"/>
    <property type="molecule type" value="Genomic_DNA"/>
</dbReference>
<dbReference type="PANTHER" id="PTHR31891">
    <property type="entry name" value="FORMAMIDASE C869.04-RELATED"/>
    <property type="match status" value="1"/>
</dbReference>
<gene>
    <name evidence="1" type="ORF">JZ786_03660</name>
</gene>
<dbReference type="RefSeq" id="WP_206657456.1">
    <property type="nucleotide sequence ID" value="NZ_CP071182.1"/>
</dbReference>
<evidence type="ECO:0000313" key="2">
    <source>
        <dbReference type="Proteomes" id="UP000663505"/>
    </source>
</evidence>
<dbReference type="AlphaFoldDB" id="A0A9X7W0U4"/>
<dbReference type="PANTHER" id="PTHR31891:SF1">
    <property type="entry name" value="FORMAMIDASE C869.04-RELATED"/>
    <property type="match status" value="1"/>
</dbReference>
<protein>
    <submittedName>
        <fullName evidence="1">Acetamidase/formamidase family protein</fullName>
    </submittedName>
</protein>
<dbReference type="Pfam" id="PF03069">
    <property type="entry name" value="FmdA_AmdA"/>
    <property type="match status" value="2"/>
</dbReference>
<name>A0A9X7W0U4_9BACL</name>
<keyword evidence="2" id="KW-1185">Reference proteome</keyword>
<evidence type="ECO:0000313" key="1">
    <source>
        <dbReference type="EMBL" id="QSO48120.1"/>
    </source>
</evidence>
<dbReference type="KEGG" id="afx:JZ786_03660"/>
<dbReference type="InterPro" id="IPR004304">
    <property type="entry name" value="FmdA_AmdA"/>
</dbReference>
<dbReference type="GO" id="GO:0016811">
    <property type="term" value="F:hydrolase activity, acting on carbon-nitrogen (but not peptide) bonds, in linear amides"/>
    <property type="evidence" value="ECO:0007669"/>
    <property type="project" value="InterPro"/>
</dbReference>
<proteinExistence type="predicted"/>
<organism evidence="1 2">
    <name type="scientific">Alicyclobacillus mengziensis</name>
    <dbReference type="NCBI Taxonomy" id="2931921"/>
    <lineage>
        <taxon>Bacteria</taxon>
        <taxon>Bacillati</taxon>
        <taxon>Bacillota</taxon>
        <taxon>Bacilli</taxon>
        <taxon>Bacillales</taxon>
        <taxon>Alicyclobacillaceae</taxon>
        <taxon>Alicyclobacillus</taxon>
    </lineage>
</organism>
<accession>A0A9X7W0U4</accession>
<dbReference type="Gene3D" id="2.60.120.580">
    <property type="entry name" value="Acetamidase/Formamidase-like domains"/>
    <property type="match status" value="1"/>
</dbReference>
<dbReference type="Gene3D" id="3.10.28.20">
    <property type="entry name" value="Acetamidase/Formamidase-like domains"/>
    <property type="match status" value="1"/>
</dbReference>
<dbReference type="SUPFAM" id="SSF141130">
    <property type="entry name" value="Acetamidase/Formamidase-like"/>
    <property type="match status" value="1"/>
</dbReference>